<organism evidence="6 7">
    <name type="scientific">Cupriavidus oxalaticus</name>
    <dbReference type="NCBI Taxonomy" id="96344"/>
    <lineage>
        <taxon>Bacteria</taxon>
        <taxon>Pseudomonadati</taxon>
        <taxon>Pseudomonadota</taxon>
        <taxon>Betaproteobacteria</taxon>
        <taxon>Burkholderiales</taxon>
        <taxon>Burkholderiaceae</taxon>
        <taxon>Cupriavidus</taxon>
    </lineage>
</organism>
<dbReference type="GO" id="GO:0005975">
    <property type="term" value="P:carbohydrate metabolic process"/>
    <property type="evidence" value="ECO:0007669"/>
    <property type="project" value="InterPro"/>
</dbReference>
<dbReference type="Gene3D" id="3.40.50.2000">
    <property type="entry name" value="Glycogen Phosphorylase B"/>
    <property type="match status" value="3"/>
</dbReference>
<dbReference type="AlphaFoldDB" id="A0A4P7LNJ3"/>
<feature type="modified residue" description="N6-(pyridoxal phosphate)lysine" evidence="4">
    <location>
        <position position="603"/>
    </location>
</feature>
<dbReference type="SUPFAM" id="SSF53756">
    <property type="entry name" value="UDP-Glycosyltransferase/glycogen phosphorylase"/>
    <property type="match status" value="1"/>
</dbReference>
<dbReference type="PANTHER" id="PTHR42655:SF1">
    <property type="entry name" value="GLYCOGEN PHOSPHORYLASE"/>
    <property type="match status" value="1"/>
</dbReference>
<dbReference type="InterPro" id="IPR024517">
    <property type="entry name" value="Glycogen_phosphorylase_DUF3417"/>
</dbReference>
<dbReference type="InterPro" id="IPR052182">
    <property type="entry name" value="Glycogen/Maltodextrin_Phosph"/>
</dbReference>
<keyword evidence="6" id="KW-0614">Plasmid</keyword>
<dbReference type="InterPro" id="IPR000811">
    <property type="entry name" value="Glyco_trans_35"/>
</dbReference>
<protein>
    <submittedName>
        <fullName evidence="6">Alpha-glucan family phosphorylase</fullName>
    </submittedName>
</protein>
<dbReference type="NCBIfam" id="TIGR02094">
    <property type="entry name" value="more_P_ylases"/>
    <property type="match status" value="1"/>
</dbReference>
<keyword evidence="3" id="KW-0021">Allosteric enzyme</keyword>
<evidence type="ECO:0000256" key="4">
    <source>
        <dbReference type="PIRSR" id="PIRSR000460-1"/>
    </source>
</evidence>
<dbReference type="EMBL" id="CP038636">
    <property type="protein sequence ID" value="QBY55253.1"/>
    <property type="molecule type" value="Genomic_DNA"/>
</dbReference>
<evidence type="ECO:0000256" key="1">
    <source>
        <dbReference type="ARBA" id="ARBA00001275"/>
    </source>
</evidence>
<dbReference type="PANTHER" id="PTHR42655">
    <property type="entry name" value="GLYCOGEN PHOSPHORYLASE"/>
    <property type="match status" value="1"/>
</dbReference>
<geneLocation type="plasmid" evidence="6">
    <name>unnamed1</name>
</geneLocation>
<evidence type="ECO:0000256" key="3">
    <source>
        <dbReference type="ARBA" id="ARBA00022533"/>
    </source>
</evidence>
<comment type="similarity">
    <text evidence="2">Belongs to the glycogen phosphorylase family.</text>
</comment>
<dbReference type="GO" id="GO:0008184">
    <property type="term" value="F:glycogen phosphorylase activity"/>
    <property type="evidence" value="ECO:0007669"/>
    <property type="project" value="InterPro"/>
</dbReference>
<dbReference type="GO" id="GO:0030170">
    <property type="term" value="F:pyridoxal phosphate binding"/>
    <property type="evidence" value="ECO:0007669"/>
    <property type="project" value="InterPro"/>
</dbReference>
<keyword evidence="4" id="KW-0663">Pyridoxal phosphate</keyword>
<dbReference type="Proteomes" id="UP000295294">
    <property type="component" value="Plasmid unnamed1"/>
</dbReference>
<dbReference type="RefSeq" id="WP_135706529.1">
    <property type="nucleotide sequence ID" value="NZ_CP038636.1"/>
</dbReference>
<evidence type="ECO:0000256" key="2">
    <source>
        <dbReference type="ARBA" id="ARBA00006047"/>
    </source>
</evidence>
<dbReference type="OrthoDB" id="7229284at2"/>
<dbReference type="KEGG" id="cox:E0W60_29570"/>
<dbReference type="Pfam" id="PF00343">
    <property type="entry name" value="Phosphorylase"/>
    <property type="match status" value="1"/>
</dbReference>
<evidence type="ECO:0000259" key="5">
    <source>
        <dbReference type="Pfam" id="PF11897"/>
    </source>
</evidence>
<name>A0A4P7LNJ3_9BURK</name>
<evidence type="ECO:0000313" key="7">
    <source>
        <dbReference type="Proteomes" id="UP000295294"/>
    </source>
</evidence>
<sequence length="836" mass="94622">MHAFLPRTLPEQLTVLTELALDLRWTWNHALDTLWQTIDPELWKRSHNPWVILQNVPQCRLDELGRDWNFLQDLNRAIENRQCYLNKPGWYVERGSRNGDGPLKIAYFSMEFGLSEALPLYAGGLGVLAGDYLKTASDLDAPMIGIGLLYQEGYFRQIIDAQGNQREAYPYNDPTSLPVQPVIGSDGAWLKVELPLPGRTLYVRVWQATVGRTRLYLLDSNDARNGAADRGITAKLYGGGPEMRLLQELVLGIGGWTMLEALGIEVDVCHLNEGHAALLVLERARRFMQRTKLSFLEAMWATRAGNVFTTHTPVPVGFDAFPPSLINGYAREYLSEFGISARNFLALGRLDPTDDQEPFHMAYLALRGCAHVNGVSRLHAEVSRRLFSGFFSRWPLDEVPVGHVTNGVHVPSWDSARSDHSWTCACGKDRWLGTVDHLPEAMFTSDDEALWTLAGAQRHDLVRYARERLAWQLGQRGASPQLVSDSAQVLDPNALTLGLARRFVEYKRPNLLLRDPARLARLLTDAQHPLQLIIAGKAHPDDTEGKALIREWFEFTHRPELRRHVVFLEDYDLALAQCLLQGVDVWINTPRRPREACGTSGMKALCNGGLNLSTLDGWWAEAYQLEYGWAIGSGEGGKGDESDAESLYRLLEEEVVPTFYERDAMGIPRGWVRRMRASMSHLAPRFSSNRMFLEYLEHFYRPAARAYRRRSESGARLARALHAWDTSLATGWHQIHFGTADAKQVADQWYFRLPVYLGEIKPESVRVELYAAANGEFPAERRSMTSEGPIAGAIEGYIYSASVRASRPVEHYTARIRAWHEEAFLPAESTWITWQR</sequence>
<proteinExistence type="inferred from homology"/>
<feature type="domain" description="DUF3417" evidence="5">
    <location>
        <begin position="9"/>
        <end position="118"/>
    </location>
</feature>
<comment type="catalytic activity">
    <reaction evidence="1">
        <text>[(1-&gt;4)-alpha-D-glucosyl](n) + phosphate = [(1-&gt;4)-alpha-D-glucosyl](n-1) + alpha-D-glucose 1-phosphate</text>
        <dbReference type="Rhea" id="RHEA:41732"/>
        <dbReference type="Rhea" id="RHEA-COMP:9584"/>
        <dbReference type="Rhea" id="RHEA-COMP:9586"/>
        <dbReference type="ChEBI" id="CHEBI:15444"/>
        <dbReference type="ChEBI" id="CHEBI:43474"/>
        <dbReference type="ChEBI" id="CHEBI:58601"/>
        <dbReference type="EC" id="2.4.1.1"/>
    </reaction>
</comment>
<evidence type="ECO:0000313" key="6">
    <source>
        <dbReference type="EMBL" id="QBY55253.1"/>
    </source>
</evidence>
<dbReference type="PIRSF" id="PIRSF000460">
    <property type="entry name" value="Pprylas_GlgP"/>
    <property type="match status" value="1"/>
</dbReference>
<dbReference type="Pfam" id="PF11897">
    <property type="entry name" value="DUF3417"/>
    <property type="match status" value="1"/>
</dbReference>
<dbReference type="InterPro" id="IPR011834">
    <property type="entry name" value="Agluc_phsphrylas"/>
</dbReference>
<gene>
    <name evidence="6" type="primary">glgP</name>
    <name evidence="6" type="ORF">E0W60_29570</name>
</gene>
<reference evidence="6 7" key="1">
    <citation type="submission" date="2019-03" db="EMBL/GenBank/DDBJ databases">
        <title>Efficiently degradation of phenoxyalkanoic acid herbicides by Cupriavidus oxalaticus strain X32.</title>
        <authorList>
            <person name="Sheng X."/>
        </authorList>
    </citation>
    <scope>NUCLEOTIDE SEQUENCE [LARGE SCALE GENOMIC DNA]</scope>
    <source>
        <strain evidence="6 7">X32</strain>
        <plasmid evidence="6 7">unnamed1</plasmid>
    </source>
</reference>
<accession>A0A4P7LNJ3</accession>